<dbReference type="GO" id="GO:0003700">
    <property type="term" value="F:DNA-binding transcription factor activity"/>
    <property type="evidence" value="ECO:0007669"/>
    <property type="project" value="InterPro"/>
</dbReference>
<gene>
    <name evidence="5" type="ORF">D7223_24180</name>
</gene>
<protein>
    <submittedName>
        <fullName evidence="5">MarR family transcriptional regulator</fullName>
    </submittedName>
</protein>
<dbReference type="InterPro" id="IPR036388">
    <property type="entry name" value="WH-like_DNA-bd_sf"/>
</dbReference>
<dbReference type="InterPro" id="IPR036390">
    <property type="entry name" value="WH_DNA-bd_sf"/>
</dbReference>
<name>A0A3A9Z0J1_9ACTN</name>
<evidence type="ECO:0000256" key="2">
    <source>
        <dbReference type="ARBA" id="ARBA00023125"/>
    </source>
</evidence>
<accession>A0A3A9Z0J1</accession>
<evidence type="ECO:0000259" key="4">
    <source>
        <dbReference type="PROSITE" id="PS50995"/>
    </source>
</evidence>
<keyword evidence="1" id="KW-0805">Transcription regulation</keyword>
<dbReference type="EMBL" id="RBAK01000011">
    <property type="protein sequence ID" value="RKN41444.1"/>
    <property type="molecule type" value="Genomic_DNA"/>
</dbReference>
<organism evidence="5 6">
    <name type="scientific">Micromonospora endolithica</name>
    <dbReference type="NCBI Taxonomy" id="230091"/>
    <lineage>
        <taxon>Bacteria</taxon>
        <taxon>Bacillati</taxon>
        <taxon>Actinomycetota</taxon>
        <taxon>Actinomycetes</taxon>
        <taxon>Micromonosporales</taxon>
        <taxon>Micromonosporaceae</taxon>
        <taxon>Micromonospora</taxon>
    </lineage>
</organism>
<feature type="domain" description="HTH marR-type" evidence="4">
    <location>
        <begin position="9"/>
        <end position="140"/>
    </location>
</feature>
<evidence type="ECO:0000256" key="1">
    <source>
        <dbReference type="ARBA" id="ARBA00023015"/>
    </source>
</evidence>
<evidence type="ECO:0000313" key="6">
    <source>
        <dbReference type="Proteomes" id="UP000281726"/>
    </source>
</evidence>
<evidence type="ECO:0000313" key="5">
    <source>
        <dbReference type="EMBL" id="RKN41444.1"/>
    </source>
</evidence>
<dbReference type="PRINTS" id="PR00598">
    <property type="entry name" value="HTHMARR"/>
</dbReference>
<keyword evidence="3" id="KW-0804">Transcription</keyword>
<dbReference type="Pfam" id="PF12802">
    <property type="entry name" value="MarR_2"/>
    <property type="match status" value="1"/>
</dbReference>
<dbReference type="InterPro" id="IPR000835">
    <property type="entry name" value="HTH_MarR-typ"/>
</dbReference>
<dbReference type="InterPro" id="IPR039422">
    <property type="entry name" value="MarR/SlyA-like"/>
</dbReference>
<dbReference type="OrthoDB" id="3217017at2"/>
<dbReference type="PROSITE" id="PS50995">
    <property type="entry name" value="HTH_MARR_2"/>
    <property type="match status" value="1"/>
</dbReference>
<dbReference type="GO" id="GO:0006950">
    <property type="term" value="P:response to stress"/>
    <property type="evidence" value="ECO:0007669"/>
    <property type="project" value="TreeGrafter"/>
</dbReference>
<dbReference type="PANTHER" id="PTHR33164:SF64">
    <property type="entry name" value="TRANSCRIPTIONAL REGULATOR SLYA"/>
    <property type="match status" value="1"/>
</dbReference>
<keyword evidence="6" id="KW-1185">Reference proteome</keyword>
<dbReference type="Gene3D" id="1.10.10.10">
    <property type="entry name" value="Winged helix-like DNA-binding domain superfamily/Winged helix DNA-binding domain"/>
    <property type="match status" value="1"/>
</dbReference>
<keyword evidence="2" id="KW-0238">DNA-binding</keyword>
<dbReference type="GO" id="GO:0003677">
    <property type="term" value="F:DNA binding"/>
    <property type="evidence" value="ECO:0007669"/>
    <property type="project" value="UniProtKB-KW"/>
</dbReference>
<proteinExistence type="predicted"/>
<sequence>MSTCAPGSGPDLMFLLSSASHALVAEHAAGLAELGISPRDYHVLLRARAGELTQRQIGEACGIDKTTMVVTLDQLEAAGLARRRPSPTDRRARLVEVTEQGLAVLDRAQQIAGRIQQDVLAGLPAAEREALLRTLWGLVTGRLSGAGPCGSGGRIGC</sequence>
<dbReference type="SUPFAM" id="SSF46785">
    <property type="entry name" value="Winged helix' DNA-binding domain"/>
    <property type="match status" value="1"/>
</dbReference>
<dbReference type="AlphaFoldDB" id="A0A3A9Z0J1"/>
<dbReference type="RefSeq" id="WP_120730736.1">
    <property type="nucleotide sequence ID" value="NZ_RBAK01000011.1"/>
</dbReference>
<dbReference type="Proteomes" id="UP000281726">
    <property type="component" value="Unassembled WGS sequence"/>
</dbReference>
<comment type="caution">
    <text evidence="5">The sequence shown here is derived from an EMBL/GenBank/DDBJ whole genome shotgun (WGS) entry which is preliminary data.</text>
</comment>
<dbReference type="PANTHER" id="PTHR33164">
    <property type="entry name" value="TRANSCRIPTIONAL REGULATOR, MARR FAMILY"/>
    <property type="match status" value="1"/>
</dbReference>
<dbReference type="SMART" id="SM00347">
    <property type="entry name" value="HTH_MARR"/>
    <property type="match status" value="1"/>
</dbReference>
<reference evidence="5 6" key="1">
    <citation type="journal article" date="2004" name="Syst. Appl. Microbiol.">
        <title>Cryptoendolithic actinomycetes from antarctic sandstone rock samples: Micromonospora endolithica sp. nov. and two isolates related to Micromonospora coerulea Jensen 1932.</title>
        <authorList>
            <person name="Hirsch P."/>
            <person name="Mevs U."/>
            <person name="Kroppenstedt R.M."/>
            <person name="Schumann P."/>
            <person name="Stackebrandt E."/>
        </authorList>
    </citation>
    <scope>NUCLEOTIDE SEQUENCE [LARGE SCALE GENOMIC DNA]</scope>
    <source>
        <strain evidence="5 6">JCM 12677</strain>
    </source>
</reference>
<evidence type="ECO:0000256" key="3">
    <source>
        <dbReference type="ARBA" id="ARBA00023163"/>
    </source>
</evidence>